<gene>
    <name evidence="3" type="ORF">QYT958_LOCUS44592</name>
    <name evidence="4" type="ORF">QYT958_LOCUS46271</name>
    <name evidence="1" type="ORF">UJA718_LOCUS46720</name>
    <name evidence="2" type="ORF">UJA718_LOCUS47314</name>
</gene>
<evidence type="ECO:0000313" key="4">
    <source>
        <dbReference type="EMBL" id="CAF5124287.1"/>
    </source>
</evidence>
<feature type="non-terminal residue" evidence="1">
    <location>
        <position position="36"/>
    </location>
</feature>
<keyword evidence="5" id="KW-1185">Reference proteome</keyword>
<evidence type="ECO:0000313" key="3">
    <source>
        <dbReference type="EMBL" id="CAF5096137.1"/>
    </source>
</evidence>
<evidence type="ECO:0000313" key="2">
    <source>
        <dbReference type="EMBL" id="CAF4940848.1"/>
    </source>
</evidence>
<sequence length="36" mass="3975">MFADAVNILLNLSLPPYSVGIIINMLRVVEMTTDPI</sequence>
<reference evidence="1" key="1">
    <citation type="submission" date="2021-02" db="EMBL/GenBank/DDBJ databases">
        <authorList>
            <person name="Nowell W R."/>
        </authorList>
    </citation>
    <scope>NUCLEOTIDE SEQUENCE</scope>
</reference>
<protein>
    <submittedName>
        <fullName evidence="1">Uncharacterized protein</fullName>
    </submittedName>
</protein>
<dbReference type="EMBL" id="CAJOBR010081443">
    <property type="protein sequence ID" value="CAF5124287.1"/>
    <property type="molecule type" value="Genomic_DNA"/>
</dbReference>
<dbReference type="AlphaFoldDB" id="A0A821WNH3"/>
<evidence type="ECO:0000313" key="1">
    <source>
        <dbReference type="EMBL" id="CAF4927736.1"/>
    </source>
</evidence>
<dbReference type="EMBL" id="CAJOBP010089086">
    <property type="protein sequence ID" value="CAF4940848.1"/>
    <property type="molecule type" value="Genomic_DNA"/>
</dbReference>
<dbReference type="Proteomes" id="UP000663848">
    <property type="component" value="Unassembled WGS sequence"/>
</dbReference>
<dbReference type="EMBL" id="CAJOBR010069812">
    <property type="protein sequence ID" value="CAF5096137.1"/>
    <property type="molecule type" value="Genomic_DNA"/>
</dbReference>
<name>A0A821WNH3_9BILA</name>
<proteinExistence type="predicted"/>
<organism evidence="1 5">
    <name type="scientific">Rotaria socialis</name>
    <dbReference type="NCBI Taxonomy" id="392032"/>
    <lineage>
        <taxon>Eukaryota</taxon>
        <taxon>Metazoa</taxon>
        <taxon>Spiralia</taxon>
        <taxon>Gnathifera</taxon>
        <taxon>Rotifera</taxon>
        <taxon>Eurotatoria</taxon>
        <taxon>Bdelloidea</taxon>
        <taxon>Philodinida</taxon>
        <taxon>Philodinidae</taxon>
        <taxon>Rotaria</taxon>
    </lineage>
</organism>
<comment type="caution">
    <text evidence="1">The sequence shown here is derived from an EMBL/GenBank/DDBJ whole genome shotgun (WGS) entry which is preliminary data.</text>
</comment>
<accession>A0A821WNH3</accession>
<dbReference type="Proteomes" id="UP000663873">
    <property type="component" value="Unassembled WGS sequence"/>
</dbReference>
<dbReference type="EMBL" id="CAJOBP010085103">
    <property type="protein sequence ID" value="CAF4927736.1"/>
    <property type="molecule type" value="Genomic_DNA"/>
</dbReference>
<evidence type="ECO:0000313" key="5">
    <source>
        <dbReference type="Proteomes" id="UP000663873"/>
    </source>
</evidence>